<feature type="region of interest" description="Disordered" evidence="5">
    <location>
        <begin position="1"/>
        <end position="69"/>
    </location>
</feature>
<keyword evidence="4" id="KW-0106">Calcium</keyword>
<feature type="compositionally biased region" description="Acidic residues" evidence="5">
    <location>
        <begin position="42"/>
        <end position="64"/>
    </location>
</feature>
<keyword evidence="3" id="KW-0732">Signal</keyword>
<evidence type="ECO:0000256" key="3">
    <source>
        <dbReference type="ARBA" id="ARBA00022729"/>
    </source>
</evidence>
<dbReference type="EMBL" id="JBHSGP010000012">
    <property type="protein sequence ID" value="MFC4721882.1"/>
    <property type="molecule type" value="Genomic_DNA"/>
</dbReference>
<dbReference type="Pfam" id="PF13585">
    <property type="entry name" value="CHU_C"/>
    <property type="match status" value="1"/>
</dbReference>
<dbReference type="Pfam" id="PF18884">
    <property type="entry name" value="TSP3_bac"/>
    <property type="match status" value="2"/>
</dbReference>
<accession>A0ABV9N0Q9</accession>
<dbReference type="SUPFAM" id="SSF103647">
    <property type="entry name" value="TSP type-3 repeat"/>
    <property type="match status" value="1"/>
</dbReference>
<reference evidence="7" key="1">
    <citation type="journal article" date="2019" name="Int. J. Syst. Evol. Microbiol.">
        <title>The Global Catalogue of Microorganisms (GCM) 10K type strain sequencing project: providing services to taxonomists for standard genome sequencing and annotation.</title>
        <authorList>
            <consortium name="The Broad Institute Genomics Platform"/>
            <consortium name="The Broad Institute Genome Sequencing Center for Infectious Disease"/>
            <person name="Wu L."/>
            <person name="Ma J."/>
        </authorList>
    </citation>
    <scope>NUCLEOTIDE SEQUENCE [LARGE SCALE GENOMIC DNA]</scope>
    <source>
        <strain evidence="7">CCUG 63682</strain>
    </source>
</reference>
<dbReference type="NCBIfam" id="TIGR04131">
    <property type="entry name" value="Bac_Flav_CTERM"/>
    <property type="match status" value="1"/>
</dbReference>
<dbReference type="InterPro" id="IPR026341">
    <property type="entry name" value="T9SS_type_B"/>
</dbReference>
<organism evidence="6 7">
    <name type="scientific">Geojedonia litorea</name>
    <dbReference type="NCBI Taxonomy" id="1268269"/>
    <lineage>
        <taxon>Bacteria</taxon>
        <taxon>Pseudomonadati</taxon>
        <taxon>Bacteroidota</taxon>
        <taxon>Flavobacteriia</taxon>
        <taxon>Flavobacteriales</taxon>
        <taxon>Flavobacteriaceae</taxon>
        <taxon>Geojedonia</taxon>
    </lineage>
</organism>
<proteinExistence type="predicted"/>
<protein>
    <submittedName>
        <fullName evidence="6">Gliding motility-associated C-terminal domain-containing protein</fullName>
    </submittedName>
</protein>
<evidence type="ECO:0000256" key="4">
    <source>
        <dbReference type="ARBA" id="ARBA00022837"/>
    </source>
</evidence>
<feature type="non-terminal residue" evidence="6">
    <location>
        <position position="1"/>
    </location>
</feature>
<dbReference type="InterPro" id="IPR028974">
    <property type="entry name" value="TSP_type-3_rpt"/>
</dbReference>
<comment type="subcellular location">
    <subcellularLocation>
        <location evidence="1">Secreted</location>
    </subcellularLocation>
</comment>
<dbReference type="RefSeq" id="WP_387961926.1">
    <property type="nucleotide sequence ID" value="NZ_JBHSGP010000012.1"/>
</dbReference>
<dbReference type="Proteomes" id="UP001595953">
    <property type="component" value="Unassembled WGS sequence"/>
</dbReference>
<evidence type="ECO:0000256" key="2">
    <source>
        <dbReference type="ARBA" id="ARBA00022525"/>
    </source>
</evidence>
<name>A0ABV9N0Q9_9FLAO</name>
<sequence>TNGTDPLNADSDGDGINDGAEGTTDTDGDGTIDALESNTADADNDGVVDQYDADDSDPNNDTDGDGISNTLELLEGSDPMDSCDFNHLNQNLNNVSDYWLELDCDNDSILNKNELDDLNNNGYPDYLEITEPMSEEEKLVVYDIITPNGDGLNDYLVFKGLEDFPNNTLQIYNRWGVIVYSAKGYGVGDKLFKGISNGRSTINKSAMLPEGTYYYLLNYVDDHGKNISDAGPIYINRN</sequence>
<evidence type="ECO:0000313" key="7">
    <source>
        <dbReference type="Proteomes" id="UP001595953"/>
    </source>
</evidence>
<comment type="caution">
    <text evidence="6">The sequence shown here is derived from an EMBL/GenBank/DDBJ whole genome shotgun (WGS) entry which is preliminary data.</text>
</comment>
<evidence type="ECO:0000313" key="6">
    <source>
        <dbReference type="EMBL" id="MFC4721882.1"/>
    </source>
</evidence>
<gene>
    <name evidence="6" type="ORF">ACFO5O_06100</name>
</gene>
<evidence type="ECO:0000256" key="5">
    <source>
        <dbReference type="SAM" id="MobiDB-lite"/>
    </source>
</evidence>
<keyword evidence="7" id="KW-1185">Reference proteome</keyword>
<dbReference type="InterPro" id="IPR059100">
    <property type="entry name" value="TSP3_bac"/>
</dbReference>
<evidence type="ECO:0000256" key="1">
    <source>
        <dbReference type="ARBA" id="ARBA00004613"/>
    </source>
</evidence>
<keyword evidence="2" id="KW-0964">Secreted</keyword>